<feature type="compositionally biased region" description="Low complexity" evidence="7">
    <location>
        <begin position="314"/>
        <end position="329"/>
    </location>
</feature>
<dbReference type="Proteomes" id="UP000822688">
    <property type="component" value="Chromosome 7"/>
</dbReference>
<comment type="function">
    <text evidence="6">The pyruvate dehydrogenase complex catalyzes the overall conversion of pyruvate to acetyl-CoA and CO(2).</text>
</comment>
<dbReference type="PROSITE" id="PS50968">
    <property type="entry name" value="BIOTINYL_LIPOYL"/>
    <property type="match status" value="3"/>
</dbReference>
<comment type="catalytic activity">
    <reaction evidence="6">
        <text>N(6)-[(R)-dihydrolipoyl]-L-lysyl-[protein] + acetyl-CoA = N(6)-[(R)-S(8)-acetyldihydrolipoyl]-L-lysyl-[protein] + CoA</text>
        <dbReference type="Rhea" id="RHEA:17017"/>
        <dbReference type="Rhea" id="RHEA-COMP:10475"/>
        <dbReference type="Rhea" id="RHEA-COMP:10478"/>
        <dbReference type="ChEBI" id="CHEBI:57287"/>
        <dbReference type="ChEBI" id="CHEBI:57288"/>
        <dbReference type="ChEBI" id="CHEBI:83100"/>
        <dbReference type="ChEBI" id="CHEBI:83111"/>
        <dbReference type="EC" id="2.3.1.12"/>
    </reaction>
</comment>
<dbReference type="Gene3D" id="3.30.559.10">
    <property type="entry name" value="Chloramphenicol acetyltransferase-like domain"/>
    <property type="match status" value="1"/>
</dbReference>
<sequence>MAGLWRARAVQKRMVRVLCSSLFGAHIRYPRPPAGQVMQLDSELLKRNGLTTLVFIAERHGFLTSKFAGSIRGFASGNLPPHEIVTMPALSPTMTQGNVGKWKKQEGDEVAAGEILCDIETDKATLDLECMEDGVLAKIITPAGTKDVPVGKPLCIIAESKEGLEKFASHTGDGASSGSSQAAPSAPPPPKQQASPSPSPSAAPPQASAPPPSNLPPHQVLNMPALSPTMTQGNVGNWKKKEGDKVAAGDVLCDIETDKATLDFETLEDGVLAKILMPSGSKDVPVGKALCIIAESEEDLSKFANYSGGGGGQPVPQASPPKQQAAPAPSSAPPPPRAPRADLPAHQVLAMPALSPTMTQGNVGKWKKKEGDQIAAGDVLCDIETDKATLDFESLEDGYLAKIIIPSGSKDVQVGMELCIIAESAENLGKFASYSGGSPPAAAAPPAQVAASQTSSKATPRASAPAPAPAQRTGSAAKGKSGPAVKKLLAESGLNASQIKGTGPRGMVVKGDVLAAMKSGMKAQAGGPAKSAGDKKGEKSKGPDAPLRFEDIPNTPIRKIIAKRLLESKNGTPHCYLQLDTILDATLRFRKELKDKHGISVSVNDFVIKAAALALKEVPEANAFWDDKAGDRKNNKTVDISIAVATDKGLITPIVKNADQKSLSTISAEVKSLAGKARDGKLKPHEFQGGTFSISNLGMFDVDHFCAIINPPQACILAVGRGVRKVVWDEDSDGPKTVTEMMVTISVDHRVYDGDTTGRFLASFKKNLGNPQRMLL</sequence>
<dbReference type="InterPro" id="IPR001078">
    <property type="entry name" value="2-oxoacid_DH_actylTfrase"/>
</dbReference>
<evidence type="ECO:0000256" key="7">
    <source>
        <dbReference type="SAM" id="MobiDB-lite"/>
    </source>
</evidence>
<dbReference type="SUPFAM" id="SSF47005">
    <property type="entry name" value="Peripheral subunit-binding domain of 2-oxo acid dehydrogenase complex"/>
    <property type="match status" value="1"/>
</dbReference>
<evidence type="ECO:0000313" key="11">
    <source>
        <dbReference type="Proteomes" id="UP000822688"/>
    </source>
</evidence>
<dbReference type="SUPFAM" id="SSF51230">
    <property type="entry name" value="Single hybrid motif"/>
    <property type="match status" value="3"/>
</dbReference>
<dbReference type="FunFam" id="2.40.50.100:FF:000010">
    <property type="entry name" value="Acetyltransferase component of pyruvate dehydrogenase complex"/>
    <property type="match status" value="3"/>
</dbReference>
<accession>A0A8T0HC79</accession>
<comment type="similarity">
    <text evidence="1 6">Belongs to the 2-oxoacid dehydrogenase family.</text>
</comment>
<keyword evidence="2 6" id="KW-0808">Transferase</keyword>
<feature type="region of interest" description="Disordered" evidence="7">
    <location>
        <begin position="168"/>
        <end position="238"/>
    </location>
</feature>
<keyword evidence="5 6" id="KW-0012">Acyltransferase</keyword>
<evidence type="ECO:0000256" key="6">
    <source>
        <dbReference type="RuleBase" id="RU361137"/>
    </source>
</evidence>
<dbReference type="PROSITE" id="PS00189">
    <property type="entry name" value="LIPOYL"/>
    <property type="match status" value="3"/>
</dbReference>
<dbReference type="PANTHER" id="PTHR23151">
    <property type="entry name" value="DIHYDROLIPOAMIDE ACETYL/SUCCINYL-TRANSFERASE-RELATED"/>
    <property type="match status" value="1"/>
</dbReference>
<dbReference type="GO" id="GO:0005739">
    <property type="term" value="C:mitochondrion"/>
    <property type="evidence" value="ECO:0007669"/>
    <property type="project" value="UniProtKB-SubCell"/>
</dbReference>
<comment type="subcellular location">
    <subcellularLocation>
        <location evidence="6">Mitochondrion</location>
    </subcellularLocation>
</comment>
<feature type="region of interest" description="Disordered" evidence="7">
    <location>
        <begin position="520"/>
        <end position="550"/>
    </location>
</feature>
<dbReference type="Gene3D" id="2.40.50.100">
    <property type="match status" value="3"/>
</dbReference>
<dbReference type="PANTHER" id="PTHR23151:SF90">
    <property type="entry name" value="DIHYDROLIPOYLLYSINE-RESIDUE ACETYLTRANSFERASE COMPONENT OF PYRUVATE DEHYDROGENASE COMPLEX, MITOCHONDRIAL-RELATED"/>
    <property type="match status" value="1"/>
</dbReference>
<feature type="domain" description="Lipoyl-binding" evidence="8">
    <location>
        <begin position="82"/>
        <end position="158"/>
    </location>
</feature>
<name>A0A8T0HC79_CERPU</name>
<dbReference type="SUPFAM" id="SSF52777">
    <property type="entry name" value="CoA-dependent acyltransferases"/>
    <property type="match status" value="1"/>
</dbReference>
<dbReference type="InterPro" id="IPR004167">
    <property type="entry name" value="PSBD"/>
</dbReference>
<dbReference type="InterPro" id="IPR003016">
    <property type="entry name" value="2-oxoA_DH_lipoyl-BS"/>
</dbReference>
<dbReference type="Pfam" id="PF02817">
    <property type="entry name" value="E3_binding"/>
    <property type="match status" value="1"/>
</dbReference>
<dbReference type="InterPro" id="IPR011053">
    <property type="entry name" value="Single_hybrid_motif"/>
</dbReference>
<evidence type="ECO:0000259" key="9">
    <source>
        <dbReference type="PROSITE" id="PS51826"/>
    </source>
</evidence>
<feature type="compositionally biased region" description="Basic and acidic residues" evidence="7">
    <location>
        <begin position="532"/>
        <end position="550"/>
    </location>
</feature>
<proteinExistence type="inferred from homology"/>
<dbReference type="GO" id="GO:0045254">
    <property type="term" value="C:pyruvate dehydrogenase complex"/>
    <property type="evidence" value="ECO:0007669"/>
    <property type="project" value="UniProtKB-UniRule"/>
</dbReference>
<evidence type="ECO:0000256" key="4">
    <source>
        <dbReference type="ARBA" id="ARBA00022946"/>
    </source>
</evidence>
<dbReference type="Pfam" id="PF00364">
    <property type="entry name" value="Biotin_lipoyl"/>
    <property type="match status" value="3"/>
</dbReference>
<comment type="cofactor">
    <cofactor evidence="6">
        <name>(R)-lipoate</name>
        <dbReference type="ChEBI" id="CHEBI:83088"/>
    </cofactor>
    <text evidence="6">Binds 3 lipoyl cofactors covalently.</text>
</comment>
<dbReference type="AlphaFoldDB" id="A0A8T0HC79"/>
<evidence type="ECO:0000256" key="2">
    <source>
        <dbReference type="ARBA" id="ARBA00022679"/>
    </source>
</evidence>
<dbReference type="FunFam" id="3.30.559.10:FF:000003">
    <property type="entry name" value="Acetyltransferase component of pyruvate dehydrogenase complex"/>
    <property type="match status" value="1"/>
</dbReference>
<dbReference type="InterPro" id="IPR006257">
    <property type="entry name" value="LAT1"/>
</dbReference>
<dbReference type="InterPro" id="IPR045257">
    <property type="entry name" value="E2/Pdx1"/>
</dbReference>
<evidence type="ECO:0000256" key="1">
    <source>
        <dbReference type="ARBA" id="ARBA00007317"/>
    </source>
</evidence>
<feature type="compositionally biased region" description="Low complexity" evidence="7">
    <location>
        <begin position="436"/>
        <end position="465"/>
    </location>
</feature>
<comment type="caution">
    <text evidence="10">The sequence shown here is derived from an EMBL/GenBank/DDBJ whole genome shotgun (WGS) entry which is preliminary data.</text>
</comment>
<dbReference type="PROSITE" id="PS51826">
    <property type="entry name" value="PSBD"/>
    <property type="match status" value="1"/>
</dbReference>
<dbReference type="Gene3D" id="4.10.320.10">
    <property type="entry name" value="E3-binding domain"/>
    <property type="match status" value="1"/>
</dbReference>
<dbReference type="GO" id="GO:0006086">
    <property type="term" value="P:pyruvate decarboxylation to acetyl-CoA"/>
    <property type="evidence" value="ECO:0007669"/>
    <property type="project" value="InterPro"/>
</dbReference>
<keyword evidence="4" id="KW-0809">Transit peptide</keyword>
<reference evidence="10" key="1">
    <citation type="submission" date="2020-06" db="EMBL/GenBank/DDBJ databases">
        <title>WGS assembly of Ceratodon purpureus strain R40.</title>
        <authorList>
            <person name="Carey S.B."/>
            <person name="Jenkins J."/>
            <person name="Shu S."/>
            <person name="Lovell J.T."/>
            <person name="Sreedasyam A."/>
            <person name="Maumus F."/>
            <person name="Tiley G.P."/>
            <person name="Fernandez-Pozo N."/>
            <person name="Barry K."/>
            <person name="Chen C."/>
            <person name="Wang M."/>
            <person name="Lipzen A."/>
            <person name="Daum C."/>
            <person name="Saski C.A."/>
            <person name="Payton A.C."/>
            <person name="Mcbreen J.C."/>
            <person name="Conrad R.E."/>
            <person name="Kollar L.M."/>
            <person name="Olsson S."/>
            <person name="Huttunen S."/>
            <person name="Landis J.B."/>
            <person name="Wickett N.J."/>
            <person name="Johnson M.G."/>
            <person name="Rensing S.A."/>
            <person name="Grimwood J."/>
            <person name="Schmutz J."/>
            <person name="Mcdaniel S.F."/>
        </authorList>
    </citation>
    <scope>NUCLEOTIDE SEQUENCE</scope>
    <source>
        <strain evidence="10">R40</strain>
    </source>
</reference>
<dbReference type="InterPro" id="IPR000089">
    <property type="entry name" value="Biotin_lipoyl"/>
</dbReference>
<feature type="compositionally biased region" description="Pro residues" evidence="7">
    <location>
        <begin position="185"/>
        <end position="215"/>
    </location>
</feature>
<dbReference type="EC" id="2.3.1.12" evidence="6"/>
<evidence type="ECO:0000259" key="8">
    <source>
        <dbReference type="PROSITE" id="PS50968"/>
    </source>
</evidence>
<dbReference type="Pfam" id="PF00198">
    <property type="entry name" value="2-oxoacid_dh"/>
    <property type="match status" value="1"/>
</dbReference>
<dbReference type="InterPro" id="IPR023213">
    <property type="entry name" value="CAT-like_dom_sf"/>
</dbReference>
<organism evidence="10 11">
    <name type="scientific">Ceratodon purpureus</name>
    <name type="common">Fire moss</name>
    <name type="synonym">Dicranum purpureum</name>
    <dbReference type="NCBI Taxonomy" id="3225"/>
    <lineage>
        <taxon>Eukaryota</taxon>
        <taxon>Viridiplantae</taxon>
        <taxon>Streptophyta</taxon>
        <taxon>Embryophyta</taxon>
        <taxon>Bryophyta</taxon>
        <taxon>Bryophytina</taxon>
        <taxon>Bryopsida</taxon>
        <taxon>Dicranidae</taxon>
        <taxon>Pseudoditrichales</taxon>
        <taxon>Ditrichaceae</taxon>
        <taxon>Ceratodon</taxon>
    </lineage>
</organism>
<dbReference type="InterPro" id="IPR036625">
    <property type="entry name" value="E3-bd_dom_sf"/>
</dbReference>
<feature type="region of interest" description="Disordered" evidence="7">
    <location>
        <begin position="436"/>
        <end position="482"/>
    </location>
</feature>
<feature type="region of interest" description="Disordered" evidence="7">
    <location>
        <begin position="304"/>
        <end position="342"/>
    </location>
</feature>
<dbReference type="CDD" id="cd06849">
    <property type="entry name" value="lipoyl_domain"/>
    <property type="match status" value="3"/>
</dbReference>
<evidence type="ECO:0000256" key="5">
    <source>
        <dbReference type="ARBA" id="ARBA00023315"/>
    </source>
</evidence>
<keyword evidence="11" id="KW-1185">Reference proteome</keyword>
<dbReference type="EMBL" id="CM026428">
    <property type="protein sequence ID" value="KAG0566702.1"/>
    <property type="molecule type" value="Genomic_DNA"/>
</dbReference>
<feature type="domain" description="Lipoyl-binding" evidence="8">
    <location>
        <begin position="346"/>
        <end position="422"/>
    </location>
</feature>
<dbReference type="GO" id="GO:0004742">
    <property type="term" value="F:dihydrolipoyllysine-residue acetyltransferase activity"/>
    <property type="evidence" value="ECO:0007669"/>
    <property type="project" value="UniProtKB-UniRule"/>
</dbReference>
<evidence type="ECO:0000313" key="10">
    <source>
        <dbReference type="EMBL" id="KAG0566702.1"/>
    </source>
</evidence>
<dbReference type="NCBIfam" id="TIGR01349">
    <property type="entry name" value="PDHac_trf_mito"/>
    <property type="match status" value="1"/>
</dbReference>
<gene>
    <name evidence="10" type="ORF">KC19_7G082300</name>
</gene>
<keyword evidence="3 6" id="KW-0450">Lipoyl</keyword>
<feature type="domain" description="Peripheral subunit-binding (PSBD)" evidence="9">
    <location>
        <begin position="480"/>
        <end position="517"/>
    </location>
</feature>
<protein>
    <recommendedName>
        <fullName evidence="6">Acetyltransferase component of pyruvate dehydrogenase complex</fullName>
        <ecNumber evidence="6">2.3.1.12</ecNumber>
    </recommendedName>
</protein>
<feature type="domain" description="Lipoyl-binding" evidence="8">
    <location>
        <begin position="218"/>
        <end position="294"/>
    </location>
</feature>
<evidence type="ECO:0000256" key="3">
    <source>
        <dbReference type="ARBA" id="ARBA00022823"/>
    </source>
</evidence>